<dbReference type="InterPro" id="IPR036388">
    <property type="entry name" value="WH-like_DNA-bd_sf"/>
</dbReference>
<dbReference type="InterPro" id="IPR050679">
    <property type="entry name" value="Bact_HTH_transcr_reg"/>
</dbReference>
<keyword evidence="2" id="KW-0238">DNA-binding</keyword>
<evidence type="ECO:0000256" key="1">
    <source>
        <dbReference type="ARBA" id="ARBA00023015"/>
    </source>
</evidence>
<dbReference type="FunFam" id="1.10.10.10:FF:000079">
    <property type="entry name" value="GntR family transcriptional regulator"/>
    <property type="match status" value="1"/>
</dbReference>
<protein>
    <recommendedName>
        <fullName evidence="4">HTH gntR-type domain-containing protein</fullName>
    </recommendedName>
</protein>
<evidence type="ECO:0000313" key="6">
    <source>
        <dbReference type="Proteomes" id="UP000249130"/>
    </source>
</evidence>
<evidence type="ECO:0000313" key="5">
    <source>
        <dbReference type="EMBL" id="RAI36754.1"/>
    </source>
</evidence>
<dbReference type="SUPFAM" id="SSF64288">
    <property type="entry name" value="Chorismate lyase-like"/>
    <property type="match status" value="1"/>
</dbReference>
<dbReference type="SUPFAM" id="SSF46785">
    <property type="entry name" value="Winged helix' DNA-binding domain"/>
    <property type="match status" value="1"/>
</dbReference>
<dbReference type="CDD" id="cd07377">
    <property type="entry name" value="WHTH_GntR"/>
    <property type="match status" value="1"/>
</dbReference>
<dbReference type="AlphaFoldDB" id="A0A327KF16"/>
<organism evidence="5 6">
    <name type="scientific">Rhodoplanes roseus</name>
    <dbReference type="NCBI Taxonomy" id="29409"/>
    <lineage>
        <taxon>Bacteria</taxon>
        <taxon>Pseudomonadati</taxon>
        <taxon>Pseudomonadota</taxon>
        <taxon>Alphaproteobacteria</taxon>
        <taxon>Hyphomicrobiales</taxon>
        <taxon>Nitrobacteraceae</taxon>
        <taxon>Rhodoplanes</taxon>
    </lineage>
</organism>
<dbReference type="InterPro" id="IPR028978">
    <property type="entry name" value="Chorismate_lyase_/UTRA_dom_sf"/>
</dbReference>
<dbReference type="RefSeq" id="WP_111423246.1">
    <property type="nucleotide sequence ID" value="NZ_NPEX01000478.1"/>
</dbReference>
<dbReference type="SMART" id="SM00866">
    <property type="entry name" value="UTRA"/>
    <property type="match status" value="1"/>
</dbReference>
<accession>A0A327KF16</accession>
<keyword evidence="3" id="KW-0804">Transcription</keyword>
<dbReference type="PANTHER" id="PTHR44846:SF1">
    <property type="entry name" value="MANNOSYL-D-GLYCERATE TRANSPORT_METABOLISM SYSTEM REPRESSOR MNGR-RELATED"/>
    <property type="match status" value="1"/>
</dbReference>
<dbReference type="Pfam" id="PF00392">
    <property type="entry name" value="GntR"/>
    <property type="match status" value="1"/>
</dbReference>
<dbReference type="Gene3D" id="1.10.10.10">
    <property type="entry name" value="Winged helix-like DNA-binding domain superfamily/Winged helix DNA-binding domain"/>
    <property type="match status" value="1"/>
</dbReference>
<dbReference type="InterPro" id="IPR036390">
    <property type="entry name" value="WH_DNA-bd_sf"/>
</dbReference>
<feature type="domain" description="HTH gntR-type" evidence="4">
    <location>
        <begin position="14"/>
        <end position="82"/>
    </location>
</feature>
<dbReference type="Gene3D" id="3.40.1410.10">
    <property type="entry name" value="Chorismate lyase-like"/>
    <property type="match status" value="1"/>
</dbReference>
<proteinExistence type="predicted"/>
<dbReference type="InterPro" id="IPR011663">
    <property type="entry name" value="UTRA"/>
</dbReference>
<dbReference type="OrthoDB" id="7173258at2"/>
<sequence length="247" mass="26806">MHAVSDSVGSDQRLPIYQRLKDALAERIQDGAWKPGEAIPAESELASEFGVALGTMRKAIEGLVQQGLLERRQGRGTYVRRADLGNTLFRFFRLTGKGGKALAPTQRLVGRRTGPAGRDAAQALGLTADDPVLWLDRLRLVDGQPLVIDRIAVPLPRFAPLASVPAEKFEGLLYPLYERELGVTVARAADRISFGRATAAVARSLAIAAGDPVVVIDRTAFGLDGGPLEWRRSHGPADRFSYDVDIR</sequence>
<evidence type="ECO:0000256" key="2">
    <source>
        <dbReference type="ARBA" id="ARBA00023125"/>
    </source>
</evidence>
<name>A0A327KF16_9BRAD</name>
<comment type="caution">
    <text evidence="5">The sequence shown here is derived from an EMBL/GenBank/DDBJ whole genome shotgun (WGS) entry which is preliminary data.</text>
</comment>
<dbReference type="SMART" id="SM00345">
    <property type="entry name" value="HTH_GNTR"/>
    <property type="match status" value="1"/>
</dbReference>
<evidence type="ECO:0000256" key="3">
    <source>
        <dbReference type="ARBA" id="ARBA00023163"/>
    </source>
</evidence>
<dbReference type="PRINTS" id="PR00035">
    <property type="entry name" value="HTHGNTR"/>
</dbReference>
<dbReference type="PANTHER" id="PTHR44846">
    <property type="entry name" value="MANNOSYL-D-GLYCERATE TRANSPORT/METABOLISM SYSTEM REPRESSOR MNGR-RELATED"/>
    <property type="match status" value="1"/>
</dbReference>
<dbReference type="Pfam" id="PF07702">
    <property type="entry name" value="UTRA"/>
    <property type="match status" value="1"/>
</dbReference>
<keyword evidence="6" id="KW-1185">Reference proteome</keyword>
<dbReference type="Proteomes" id="UP000249130">
    <property type="component" value="Unassembled WGS sequence"/>
</dbReference>
<dbReference type="GO" id="GO:0003700">
    <property type="term" value="F:DNA-binding transcription factor activity"/>
    <property type="evidence" value="ECO:0007669"/>
    <property type="project" value="InterPro"/>
</dbReference>
<keyword evidence="1" id="KW-0805">Transcription regulation</keyword>
<reference evidence="5 6" key="1">
    <citation type="submission" date="2017-07" db="EMBL/GenBank/DDBJ databases">
        <title>Draft Genome Sequences of Select Purple Nonsulfur Bacteria.</title>
        <authorList>
            <person name="Lasarre B."/>
            <person name="Mckinlay J.B."/>
        </authorList>
    </citation>
    <scope>NUCLEOTIDE SEQUENCE [LARGE SCALE GENOMIC DNA]</scope>
    <source>
        <strain evidence="5 6">DSM 5909</strain>
    </source>
</reference>
<gene>
    <name evidence="5" type="ORF">CH341_30140</name>
</gene>
<dbReference type="EMBL" id="NPEX01000478">
    <property type="protein sequence ID" value="RAI36754.1"/>
    <property type="molecule type" value="Genomic_DNA"/>
</dbReference>
<dbReference type="GO" id="GO:0045892">
    <property type="term" value="P:negative regulation of DNA-templated transcription"/>
    <property type="evidence" value="ECO:0007669"/>
    <property type="project" value="TreeGrafter"/>
</dbReference>
<evidence type="ECO:0000259" key="4">
    <source>
        <dbReference type="PROSITE" id="PS50949"/>
    </source>
</evidence>
<dbReference type="InterPro" id="IPR000524">
    <property type="entry name" value="Tscrpt_reg_HTH_GntR"/>
</dbReference>
<dbReference type="PROSITE" id="PS50949">
    <property type="entry name" value="HTH_GNTR"/>
    <property type="match status" value="1"/>
</dbReference>
<dbReference type="GO" id="GO:0003677">
    <property type="term" value="F:DNA binding"/>
    <property type="evidence" value="ECO:0007669"/>
    <property type="project" value="UniProtKB-KW"/>
</dbReference>